<keyword evidence="3" id="KW-1185">Reference proteome</keyword>
<dbReference type="Proteomes" id="UP000008062">
    <property type="component" value="Chromosome 12"/>
</dbReference>
<feature type="region of interest" description="Disordered" evidence="1">
    <location>
        <begin position="239"/>
        <end position="286"/>
    </location>
</feature>
<dbReference type="HOGENOM" id="CLU_973889_0_0_1"/>
<evidence type="ECO:0000313" key="2">
    <source>
        <dbReference type="EMBL" id="EGP83148.1"/>
    </source>
</evidence>
<evidence type="ECO:0000313" key="3">
    <source>
        <dbReference type="Proteomes" id="UP000008062"/>
    </source>
</evidence>
<gene>
    <name evidence="2" type="ORF">MYCGRDRAFT_97006</name>
</gene>
<dbReference type="AlphaFoldDB" id="F9XNL3"/>
<reference evidence="2 3" key="1">
    <citation type="journal article" date="2011" name="PLoS Genet.">
        <title>Finished genome of the fungal wheat pathogen Mycosphaerella graminicola reveals dispensome structure, chromosome plasticity, and stealth pathogenesis.</title>
        <authorList>
            <person name="Goodwin S.B."/>
            <person name="Ben M'barek S."/>
            <person name="Dhillon B."/>
            <person name="Wittenberg A.H.J."/>
            <person name="Crane C.F."/>
            <person name="Hane J.K."/>
            <person name="Foster A.J."/>
            <person name="Van der Lee T.A.J."/>
            <person name="Grimwood J."/>
            <person name="Aerts A."/>
            <person name="Antoniw J."/>
            <person name="Bailey A."/>
            <person name="Bluhm B."/>
            <person name="Bowler J."/>
            <person name="Bristow J."/>
            <person name="van der Burgt A."/>
            <person name="Canto-Canche B."/>
            <person name="Churchill A.C.L."/>
            <person name="Conde-Ferraez L."/>
            <person name="Cools H.J."/>
            <person name="Coutinho P.M."/>
            <person name="Csukai M."/>
            <person name="Dehal P."/>
            <person name="De Wit P."/>
            <person name="Donzelli B."/>
            <person name="van de Geest H.C."/>
            <person name="van Ham R.C.H.J."/>
            <person name="Hammond-Kosack K.E."/>
            <person name="Henrissat B."/>
            <person name="Kilian A."/>
            <person name="Kobayashi A.K."/>
            <person name="Koopmann E."/>
            <person name="Kourmpetis Y."/>
            <person name="Kuzniar A."/>
            <person name="Lindquist E."/>
            <person name="Lombard V."/>
            <person name="Maliepaard C."/>
            <person name="Martins N."/>
            <person name="Mehrabi R."/>
            <person name="Nap J.P.H."/>
            <person name="Ponomarenko A."/>
            <person name="Rudd J.J."/>
            <person name="Salamov A."/>
            <person name="Schmutz J."/>
            <person name="Schouten H.J."/>
            <person name="Shapiro H."/>
            <person name="Stergiopoulos I."/>
            <person name="Torriani S.F.F."/>
            <person name="Tu H."/>
            <person name="de Vries R.P."/>
            <person name="Waalwijk C."/>
            <person name="Ware S.B."/>
            <person name="Wiebenga A."/>
            <person name="Zwiers L.-H."/>
            <person name="Oliver R.P."/>
            <person name="Grigoriev I.V."/>
            <person name="Kema G.H.J."/>
        </authorList>
    </citation>
    <scope>NUCLEOTIDE SEQUENCE [LARGE SCALE GENOMIC DNA]</scope>
    <source>
        <strain evidence="3">CBS 115943 / IPO323</strain>
    </source>
</reference>
<accession>F9XNL3</accession>
<dbReference type="EMBL" id="CM001207">
    <property type="protein sequence ID" value="EGP83148.1"/>
    <property type="molecule type" value="Genomic_DNA"/>
</dbReference>
<evidence type="ECO:0000256" key="1">
    <source>
        <dbReference type="SAM" id="MobiDB-lite"/>
    </source>
</evidence>
<dbReference type="InParanoid" id="F9XNL3"/>
<proteinExistence type="predicted"/>
<feature type="compositionally biased region" description="Basic and acidic residues" evidence="1">
    <location>
        <begin position="239"/>
        <end position="255"/>
    </location>
</feature>
<dbReference type="GeneID" id="13401617"/>
<protein>
    <submittedName>
        <fullName evidence="2">Uncharacterized protein</fullName>
    </submittedName>
</protein>
<dbReference type="OrthoDB" id="10564292at2759"/>
<dbReference type="KEGG" id="ztr:MYCGRDRAFT_97006"/>
<dbReference type="RefSeq" id="XP_003848172.1">
    <property type="nucleotide sequence ID" value="XM_003848124.1"/>
</dbReference>
<sequence>MEAELARRALIFQQASCNTPKVTIPALSLACLDDGQQQIATIPLANVYDGTTSTTSTTTHEPKFRKAITHTFTLKGRITDQDIVDNLIATDDARTINPAEKQHAKAHIVTAQRDDVFICTCTYDACEPPRVERRRDETGTKTGVYCNDLYPGVSGKLLDLLTLKMMMLVPTTTKNQTTNIGVEPPSTTYGNDQTAQAYEDTVLHASKVRFHQAQLPAQIVQEAEERYVEKGVGEMKEGKMEDGEMAGGERADMKKAMHTSVQTSTRILTLASRKAPASVPTKRIKG</sequence>
<organism evidence="2 3">
    <name type="scientific">Zymoseptoria tritici (strain CBS 115943 / IPO323)</name>
    <name type="common">Speckled leaf blotch fungus</name>
    <name type="synonym">Septoria tritici</name>
    <dbReference type="NCBI Taxonomy" id="336722"/>
    <lineage>
        <taxon>Eukaryota</taxon>
        <taxon>Fungi</taxon>
        <taxon>Dikarya</taxon>
        <taxon>Ascomycota</taxon>
        <taxon>Pezizomycotina</taxon>
        <taxon>Dothideomycetes</taxon>
        <taxon>Dothideomycetidae</taxon>
        <taxon>Mycosphaerellales</taxon>
        <taxon>Mycosphaerellaceae</taxon>
        <taxon>Zymoseptoria</taxon>
    </lineage>
</organism>
<name>F9XNL3_ZYMTI</name>